<evidence type="ECO:0000259" key="1">
    <source>
        <dbReference type="Pfam" id="PF03478"/>
    </source>
</evidence>
<dbReference type="InterPro" id="IPR005174">
    <property type="entry name" value="KIB1-4_b-propeller"/>
</dbReference>
<dbReference type="EMBL" id="GBRH01269405">
    <property type="protein sequence ID" value="JAD28490.1"/>
    <property type="molecule type" value="Transcribed_RNA"/>
</dbReference>
<feature type="domain" description="KIB1-4 beta-propeller" evidence="1">
    <location>
        <begin position="17"/>
        <end position="88"/>
    </location>
</feature>
<proteinExistence type="predicted"/>
<accession>A0A0A8YVF5</accession>
<dbReference type="AlphaFoldDB" id="A0A0A8YVF5"/>
<organism evidence="2">
    <name type="scientific">Arundo donax</name>
    <name type="common">Giant reed</name>
    <name type="synonym">Donax arundinaceus</name>
    <dbReference type="NCBI Taxonomy" id="35708"/>
    <lineage>
        <taxon>Eukaryota</taxon>
        <taxon>Viridiplantae</taxon>
        <taxon>Streptophyta</taxon>
        <taxon>Embryophyta</taxon>
        <taxon>Tracheophyta</taxon>
        <taxon>Spermatophyta</taxon>
        <taxon>Magnoliopsida</taxon>
        <taxon>Liliopsida</taxon>
        <taxon>Poales</taxon>
        <taxon>Poaceae</taxon>
        <taxon>PACMAD clade</taxon>
        <taxon>Arundinoideae</taxon>
        <taxon>Arundineae</taxon>
        <taxon>Arundo</taxon>
    </lineage>
</organism>
<reference evidence="2" key="2">
    <citation type="journal article" date="2015" name="Data Brief">
        <title>Shoot transcriptome of the giant reed, Arundo donax.</title>
        <authorList>
            <person name="Barrero R.A."/>
            <person name="Guerrero F.D."/>
            <person name="Moolhuijzen P."/>
            <person name="Goolsby J.A."/>
            <person name="Tidwell J."/>
            <person name="Bellgard S.E."/>
            <person name="Bellgard M.I."/>
        </authorList>
    </citation>
    <scope>NUCLEOTIDE SEQUENCE</scope>
    <source>
        <tissue evidence="2">Shoot tissue taken approximately 20 cm above the soil surface</tissue>
    </source>
</reference>
<sequence>MPSDKDREPTSIEPVGIEFEVFEADFHSSKWVGVTSIGDDQVVFVSKGYSQYVCVSQYKLRGDRIFILDDGTCDWLWKGMTSSYAVYDLSDGRTTSPMPSGSFKGEKAPAMWLFPPSVMW</sequence>
<dbReference type="PANTHER" id="PTHR33110:SF71">
    <property type="entry name" value="F-BOX_KELCH-REPEAT PROTEIN"/>
    <property type="match status" value="1"/>
</dbReference>
<dbReference type="Pfam" id="PF03478">
    <property type="entry name" value="Beta-prop_KIB1-4"/>
    <property type="match status" value="1"/>
</dbReference>
<evidence type="ECO:0000313" key="2">
    <source>
        <dbReference type="EMBL" id="JAD28490.1"/>
    </source>
</evidence>
<reference evidence="2" key="1">
    <citation type="submission" date="2014-09" db="EMBL/GenBank/DDBJ databases">
        <authorList>
            <person name="Magalhaes I.L.F."/>
            <person name="Oliveira U."/>
            <person name="Santos F.R."/>
            <person name="Vidigal T.H.D.A."/>
            <person name="Brescovit A.D."/>
            <person name="Santos A.J."/>
        </authorList>
    </citation>
    <scope>NUCLEOTIDE SEQUENCE</scope>
    <source>
        <tissue evidence="2">Shoot tissue taken approximately 20 cm above the soil surface</tissue>
    </source>
</reference>
<dbReference type="PANTHER" id="PTHR33110">
    <property type="entry name" value="F-BOX/KELCH-REPEAT PROTEIN-RELATED"/>
    <property type="match status" value="1"/>
</dbReference>
<protein>
    <recommendedName>
        <fullName evidence="1">KIB1-4 beta-propeller domain-containing protein</fullName>
    </recommendedName>
</protein>
<name>A0A0A8YVF5_ARUDO</name>